<dbReference type="InterPro" id="IPR029058">
    <property type="entry name" value="AB_hydrolase_fold"/>
</dbReference>
<dbReference type="Gene3D" id="3.40.50.1820">
    <property type="entry name" value="alpha/beta hydrolase"/>
    <property type="match status" value="1"/>
</dbReference>
<dbReference type="PANTHER" id="PTHR10655:SF17">
    <property type="entry name" value="LYSOPHOSPHOLIPASE-LIKE PROTEIN 1"/>
    <property type="match status" value="1"/>
</dbReference>
<organism evidence="4 5">
    <name type="scientific">Chaetoceros tenuissimus</name>
    <dbReference type="NCBI Taxonomy" id="426638"/>
    <lineage>
        <taxon>Eukaryota</taxon>
        <taxon>Sar</taxon>
        <taxon>Stramenopiles</taxon>
        <taxon>Ochrophyta</taxon>
        <taxon>Bacillariophyta</taxon>
        <taxon>Coscinodiscophyceae</taxon>
        <taxon>Chaetocerotophycidae</taxon>
        <taxon>Chaetocerotales</taxon>
        <taxon>Chaetocerotaceae</taxon>
        <taxon>Chaetoceros</taxon>
    </lineage>
</organism>
<dbReference type="GO" id="GO:0052689">
    <property type="term" value="F:carboxylic ester hydrolase activity"/>
    <property type="evidence" value="ECO:0007669"/>
    <property type="project" value="TreeGrafter"/>
</dbReference>
<gene>
    <name evidence="4" type="ORF">CTEN210_17296</name>
</gene>
<evidence type="ECO:0000313" key="5">
    <source>
        <dbReference type="Proteomes" id="UP001054902"/>
    </source>
</evidence>
<dbReference type="SUPFAM" id="SSF53474">
    <property type="entry name" value="alpha/beta-Hydrolases"/>
    <property type="match status" value="1"/>
</dbReference>
<proteinExistence type="inferred from homology"/>
<keyword evidence="2" id="KW-0378">Hydrolase</keyword>
<evidence type="ECO:0000256" key="2">
    <source>
        <dbReference type="ARBA" id="ARBA00022801"/>
    </source>
</evidence>
<evidence type="ECO:0000313" key="4">
    <source>
        <dbReference type="EMBL" id="GFH60820.1"/>
    </source>
</evidence>
<dbReference type="Pfam" id="PF02230">
    <property type="entry name" value="Abhydrolase_2"/>
    <property type="match status" value="1"/>
</dbReference>
<dbReference type="InterPro" id="IPR050565">
    <property type="entry name" value="LYPA1-2/EST-like"/>
</dbReference>
<dbReference type="InterPro" id="IPR003140">
    <property type="entry name" value="PLipase/COase/thioEstase"/>
</dbReference>
<evidence type="ECO:0000259" key="3">
    <source>
        <dbReference type="Pfam" id="PF02230"/>
    </source>
</evidence>
<dbReference type="PANTHER" id="PTHR10655">
    <property type="entry name" value="LYSOPHOSPHOLIPASE-RELATED"/>
    <property type="match status" value="1"/>
</dbReference>
<evidence type="ECO:0000256" key="1">
    <source>
        <dbReference type="ARBA" id="ARBA00006499"/>
    </source>
</evidence>
<reference evidence="4 5" key="1">
    <citation type="journal article" date="2021" name="Sci. Rep.">
        <title>The genome of the diatom Chaetoceros tenuissimus carries an ancient integrated fragment of an extant virus.</title>
        <authorList>
            <person name="Hongo Y."/>
            <person name="Kimura K."/>
            <person name="Takaki Y."/>
            <person name="Yoshida Y."/>
            <person name="Baba S."/>
            <person name="Kobayashi G."/>
            <person name="Nagasaki K."/>
            <person name="Hano T."/>
            <person name="Tomaru Y."/>
        </authorList>
    </citation>
    <scope>NUCLEOTIDE SEQUENCE [LARGE SCALE GENOMIC DNA]</scope>
    <source>
        <strain evidence="4 5">NIES-3715</strain>
    </source>
</reference>
<sequence>MSTVANNKPAALIFLHGLGDTPAGWSSLEYQLPSIKPSLSNLTYIFPPAPTIPITINGGMTMPGWFDLFDWPIGVGCQNDEEGKSKAVAQIGECVDKLVKEKGIDKNRIVIGGFSQGGAVALRAVYQSEEKYAACVNLSGWLTFDESTMKKSSASVPLMWGHGSFDDKVLFEQQKYGVDKLREMGVEEIQDSSYPVGHGAHPNEMEALAEFLDKKLFSGEEEAEK</sequence>
<dbReference type="EMBL" id="BLLK01000069">
    <property type="protein sequence ID" value="GFH60820.1"/>
    <property type="molecule type" value="Genomic_DNA"/>
</dbReference>
<accession>A0AAD3DD79</accession>
<comment type="similarity">
    <text evidence="1">Belongs to the AB hydrolase superfamily. AB hydrolase 2 family.</text>
</comment>
<comment type="caution">
    <text evidence="4">The sequence shown here is derived from an EMBL/GenBank/DDBJ whole genome shotgun (WGS) entry which is preliminary data.</text>
</comment>
<dbReference type="AlphaFoldDB" id="A0AAD3DD79"/>
<feature type="domain" description="Phospholipase/carboxylesterase/thioesterase" evidence="3">
    <location>
        <begin position="8"/>
        <end position="214"/>
    </location>
</feature>
<keyword evidence="5" id="KW-1185">Reference proteome</keyword>
<dbReference type="Proteomes" id="UP001054902">
    <property type="component" value="Unassembled WGS sequence"/>
</dbReference>
<name>A0AAD3DD79_9STRA</name>
<protein>
    <submittedName>
        <fullName evidence="4">Lysophospholipase II</fullName>
    </submittedName>
</protein>
<dbReference type="GO" id="GO:0005737">
    <property type="term" value="C:cytoplasm"/>
    <property type="evidence" value="ECO:0007669"/>
    <property type="project" value="TreeGrafter"/>
</dbReference>
<dbReference type="GO" id="GO:0008474">
    <property type="term" value="F:palmitoyl-(protein) hydrolase activity"/>
    <property type="evidence" value="ECO:0007669"/>
    <property type="project" value="TreeGrafter"/>
</dbReference>